<dbReference type="NCBIfam" id="TIGR01640">
    <property type="entry name" value="F_box_assoc_1"/>
    <property type="match status" value="1"/>
</dbReference>
<dbReference type="PANTHER" id="PTHR31672">
    <property type="entry name" value="BNACNNG10540D PROTEIN"/>
    <property type="match status" value="1"/>
</dbReference>
<dbReference type="Proteomes" id="UP001443914">
    <property type="component" value="Unassembled WGS sequence"/>
</dbReference>
<feature type="domain" description="F-box associated beta-propeller type 1" evidence="1">
    <location>
        <begin position="40"/>
        <end position="218"/>
    </location>
</feature>
<gene>
    <name evidence="2" type="ORF">RND81_11G130100</name>
</gene>
<dbReference type="EMBL" id="JBDFQZ010000011">
    <property type="protein sequence ID" value="KAK9677242.1"/>
    <property type="molecule type" value="Genomic_DNA"/>
</dbReference>
<reference evidence="2" key="1">
    <citation type="submission" date="2024-03" db="EMBL/GenBank/DDBJ databases">
        <title>WGS assembly of Saponaria officinalis var. Norfolk2.</title>
        <authorList>
            <person name="Jenkins J."/>
            <person name="Shu S."/>
            <person name="Grimwood J."/>
            <person name="Barry K."/>
            <person name="Goodstein D."/>
            <person name="Schmutz J."/>
            <person name="Leebens-Mack J."/>
            <person name="Osbourn A."/>
        </authorList>
    </citation>
    <scope>NUCLEOTIDE SEQUENCE [LARGE SCALE GENOMIC DNA]</scope>
    <source>
        <strain evidence="2">JIC</strain>
    </source>
</reference>
<accession>A0AAW1HLJ1</accession>
<dbReference type="InterPro" id="IPR017451">
    <property type="entry name" value="F-box-assoc_interact_dom"/>
</dbReference>
<dbReference type="InterPro" id="IPR050796">
    <property type="entry name" value="SCF_F-box_component"/>
</dbReference>
<evidence type="ECO:0000259" key="1">
    <source>
        <dbReference type="Pfam" id="PF07734"/>
    </source>
</evidence>
<dbReference type="SUPFAM" id="SSF50965">
    <property type="entry name" value="Galactose oxidase, central domain"/>
    <property type="match status" value="1"/>
</dbReference>
<dbReference type="InterPro" id="IPR015915">
    <property type="entry name" value="Kelch-typ_b-propeller"/>
</dbReference>
<keyword evidence="3" id="KW-1185">Reference proteome</keyword>
<dbReference type="Pfam" id="PF07734">
    <property type="entry name" value="FBA_1"/>
    <property type="match status" value="1"/>
</dbReference>
<comment type="caution">
    <text evidence="2">The sequence shown here is derived from an EMBL/GenBank/DDBJ whole genome shotgun (WGS) entry which is preliminary data.</text>
</comment>
<dbReference type="AlphaFoldDB" id="A0AAW1HLJ1"/>
<dbReference type="InterPro" id="IPR006527">
    <property type="entry name" value="F-box-assoc_dom_typ1"/>
</dbReference>
<dbReference type="Gene3D" id="2.120.10.80">
    <property type="entry name" value="Kelch-type beta propeller"/>
    <property type="match status" value="1"/>
</dbReference>
<organism evidence="2 3">
    <name type="scientific">Saponaria officinalis</name>
    <name type="common">Common soapwort</name>
    <name type="synonym">Lychnis saponaria</name>
    <dbReference type="NCBI Taxonomy" id="3572"/>
    <lineage>
        <taxon>Eukaryota</taxon>
        <taxon>Viridiplantae</taxon>
        <taxon>Streptophyta</taxon>
        <taxon>Embryophyta</taxon>
        <taxon>Tracheophyta</taxon>
        <taxon>Spermatophyta</taxon>
        <taxon>Magnoliopsida</taxon>
        <taxon>eudicotyledons</taxon>
        <taxon>Gunneridae</taxon>
        <taxon>Pentapetalae</taxon>
        <taxon>Caryophyllales</taxon>
        <taxon>Caryophyllaceae</taxon>
        <taxon>Caryophylleae</taxon>
        <taxon>Saponaria</taxon>
    </lineage>
</organism>
<proteinExistence type="predicted"/>
<sequence length="290" mass="33801">MTDEFPSEGIMDLKMHLKIPSFKIPPLNLKLGDGYHCVRKFILWNPATHEYREIENPFGDYNVKAIGFGHGSSIDDYKIAVLYCESKEKVHHVYIFSLETGTWKRVVTNIVSEDVNKIRGDYSLFYKGKIYWKNSKSLTDMRRDKIVFTIDLITEKWEEYPRVNWLSKYLMVHLFVLQDRLAFLGEVSGENYSDVWMMDKAGDWNSWNKVFSIDLGYDTTFLNVSDNGRALGLIHPFCEPSRQSTYPFREVGTLVNMTGFYFDTLVSPFGKLNHGRGQAWLKRVEPNPRC</sequence>
<name>A0AAW1HLJ1_SAPOF</name>
<evidence type="ECO:0000313" key="2">
    <source>
        <dbReference type="EMBL" id="KAK9677242.1"/>
    </source>
</evidence>
<protein>
    <recommendedName>
        <fullName evidence="1">F-box associated beta-propeller type 1 domain-containing protein</fullName>
    </recommendedName>
</protein>
<dbReference type="PANTHER" id="PTHR31672:SF13">
    <property type="entry name" value="F-BOX PROTEIN CPR30-LIKE"/>
    <property type="match status" value="1"/>
</dbReference>
<dbReference type="InterPro" id="IPR011043">
    <property type="entry name" value="Gal_Oxase/kelch_b-propeller"/>
</dbReference>
<evidence type="ECO:0000313" key="3">
    <source>
        <dbReference type="Proteomes" id="UP001443914"/>
    </source>
</evidence>